<dbReference type="GeneID" id="54589882"/>
<organism evidence="2 3">
    <name type="scientific">Trematosphaeria pertusa</name>
    <dbReference type="NCBI Taxonomy" id="390896"/>
    <lineage>
        <taxon>Eukaryota</taxon>
        <taxon>Fungi</taxon>
        <taxon>Dikarya</taxon>
        <taxon>Ascomycota</taxon>
        <taxon>Pezizomycotina</taxon>
        <taxon>Dothideomycetes</taxon>
        <taxon>Pleosporomycetidae</taxon>
        <taxon>Pleosporales</taxon>
        <taxon>Massarineae</taxon>
        <taxon>Trematosphaeriaceae</taxon>
        <taxon>Trematosphaeria</taxon>
    </lineage>
</organism>
<evidence type="ECO:0000256" key="1">
    <source>
        <dbReference type="SAM" id="MobiDB-lite"/>
    </source>
</evidence>
<dbReference type="RefSeq" id="XP_033679236.1">
    <property type="nucleotide sequence ID" value="XM_033836552.1"/>
</dbReference>
<feature type="region of interest" description="Disordered" evidence="1">
    <location>
        <begin position="19"/>
        <end position="129"/>
    </location>
</feature>
<dbReference type="AlphaFoldDB" id="A0A6A6I2N3"/>
<feature type="compositionally biased region" description="Low complexity" evidence="1">
    <location>
        <begin position="73"/>
        <end position="84"/>
    </location>
</feature>
<accession>A0A6A6I2N3</accession>
<feature type="compositionally biased region" description="Low complexity" evidence="1">
    <location>
        <begin position="96"/>
        <end position="122"/>
    </location>
</feature>
<keyword evidence="3" id="KW-1185">Reference proteome</keyword>
<proteinExistence type="predicted"/>
<protein>
    <submittedName>
        <fullName evidence="2">Uncharacterized protein</fullName>
    </submittedName>
</protein>
<gene>
    <name evidence="2" type="ORF">BU26DRAFT_96265</name>
</gene>
<evidence type="ECO:0000313" key="2">
    <source>
        <dbReference type="EMBL" id="KAF2244232.1"/>
    </source>
</evidence>
<dbReference type="Proteomes" id="UP000800094">
    <property type="component" value="Unassembled WGS sequence"/>
</dbReference>
<reference evidence="2" key="1">
    <citation type="journal article" date="2020" name="Stud. Mycol.">
        <title>101 Dothideomycetes genomes: a test case for predicting lifestyles and emergence of pathogens.</title>
        <authorList>
            <person name="Haridas S."/>
            <person name="Albert R."/>
            <person name="Binder M."/>
            <person name="Bloem J."/>
            <person name="Labutti K."/>
            <person name="Salamov A."/>
            <person name="Andreopoulos B."/>
            <person name="Baker S."/>
            <person name="Barry K."/>
            <person name="Bills G."/>
            <person name="Bluhm B."/>
            <person name="Cannon C."/>
            <person name="Castanera R."/>
            <person name="Culley D."/>
            <person name="Daum C."/>
            <person name="Ezra D."/>
            <person name="Gonzalez J."/>
            <person name="Henrissat B."/>
            <person name="Kuo A."/>
            <person name="Liang C."/>
            <person name="Lipzen A."/>
            <person name="Lutzoni F."/>
            <person name="Magnuson J."/>
            <person name="Mondo S."/>
            <person name="Nolan M."/>
            <person name="Ohm R."/>
            <person name="Pangilinan J."/>
            <person name="Park H.-J."/>
            <person name="Ramirez L."/>
            <person name="Alfaro M."/>
            <person name="Sun H."/>
            <person name="Tritt A."/>
            <person name="Yoshinaga Y."/>
            <person name="Zwiers L.-H."/>
            <person name="Turgeon B."/>
            <person name="Goodwin S."/>
            <person name="Spatafora J."/>
            <person name="Crous P."/>
            <person name="Grigoriev I."/>
        </authorList>
    </citation>
    <scope>NUCLEOTIDE SEQUENCE</scope>
    <source>
        <strain evidence="2">CBS 122368</strain>
    </source>
</reference>
<dbReference type="EMBL" id="ML987203">
    <property type="protein sequence ID" value="KAF2244232.1"/>
    <property type="molecule type" value="Genomic_DNA"/>
</dbReference>
<feature type="region of interest" description="Disordered" evidence="1">
    <location>
        <begin position="146"/>
        <end position="165"/>
    </location>
</feature>
<sequence length="245" mass="27453">MSPSNIGLSRLAFEALQGHQSTVETHGLPLTPQRTQSQEDDSGVSKVSDSPPVYPEVRANVTIKLEEEEEESSPPLSWPSLSGSKAPSPQDPKPESPAAWASSSSTLSTPNPSSPTNPYTTPLDTRPQPTRAFNMARHLRHYRGKVDETPLNKLPVSDGGENEAHAVDTKELDESLGTDRERRWAKREESMRVRRFRDLLSKSRMRGEKRARERCCDVTSTEWTCNCVRPPKGVKRREIYFTGWA</sequence>
<name>A0A6A6I2N3_9PLEO</name>
<evidence type="ECO:0000313" key="3">
    <source>
        <dbReference type="Proteomes" id="UP000800094"/>
    </source>
</evidence>